<dbReference type="PhylomeDB" id="S7ZIW9"/>
<dbReference type="eggNOG" id="ENOG502STPP">
    <property type="taxonomic scope" value="Eukaryota"/>
</dbReference>
<dbReference type="STRING" id="933388.S7ZIW9"/>
<evidence type="ECO:0008006" key="3">
    <source>
        <dbReference type="Google" id="ProtNLM"/>
    </source>
</evidence>
<sequence length="359" mass="41513">MSSPLESLPVELLDEVFFYLDHNPPSEDQVYQKPEHSITKSSERNLKHLAASCSRLAFLIRPRLFVHARLGLHENLDGFCKFFIRWELGPRVKSVVISLPTDYVVQPHTCIQLARVFNILDPHRITILAPPRVIGELLDTTIDEKDGWAFEIRLQILQLTQDKHGDPSAYHTSRTNSPTMILGVRPWTAFYFNEGSSLKAYNHYEYYLSQVPSVLGQWGKEFLRVPPTPKLSTSLQGLRELTYIAVLPFYNHVDHICAVMQRMPQLRVVTVQLAPGHNDRATELEQRGSMDQNDPWMELESSYSIIGFQVRTVPSVTEFCSRDYHIEAVRSQLTRTLDEGFRNNWTHDGEGTWRRHRME</sequence>
<dbReference type="AlphaFoldDB" id="S7ZIW9"/>
<protein>
    <recommendedName>
        <fullName evidence="3">F-box domain-containing protein</fullName>
    </recommendedName>
</protein>
<evidence type="ECO:0000313" key="1">
    <source>
        <dbReference type="EMBL" id="EPS30224.1"/>
    </source>
</evidence>
<evidence type="ECO:0000313" key="2">
    <source>
        <dbReference type="Proteomes" id="UP000019376"/>
    </source>
</evidence>
<dbReference type="HOGENOM" id="CLU_029371_0_0_1"/>
<name>S7ZIW9_PENO1</name>
<reference evidence="1 2" key="1">
    <citation type="journal article" date="2013" name="PLoS ONE">
        <title>Genomic and secretomic analyses reveal unique features of the lignocellulolytic enzyme system of Penicillium decumbens.</title>
        <authorList>
            <person name="Liu G."/>
            <person name="Zhang L."/>
            <person name="Wei X."/>
            <person name="Zou G."/>
            <person name="Qin Y."/>
            <person name="Ma L."/>
            <person name="Li J."/>
            <person name="Zheng H."/>
            <person name="Wang S."/>
            <person name="Wang C."/>
            <person name="Xun L."/>
            <person name="Zhao G.-P."/>
            <person name="Zhou Z."/>
            <person name="Qu Y."/>
        </authorList>
    </citation>
    <scope>NUCLEOTIDE SEQUENCE [LARGE SCALE GENOMIC DNA]</scope>
    <source>
        <strain evidence="2">114-2 / CGMCC 5302</strain>
    </source>
</reference>
<dbReference type="Proteomes" id="UP000019376">
    <property type="component" value="Unassembled WGS sequence"/>
</dbReference>
<gene>
    <name evidence="1" type="ORF">PDE_05174</name>
</gene>
<dbReference type="OrthoDB" id="5296720at2759"/>
<organism evidence="1 2">
    <name type="scientific">Penicillium oxalicum (strain 114-2 / CGMCC 5302)</name>
    <name type="common">Penicillium decumbens</name>
    <dbReference type="NCBI Taxonomy" id="933388"/>
    <lineage>
        <taxon>Eukaryota</taxon>
        <taxon>Fungi</taxon>
        <taxon>Dikarya</taxon>
        <taxon>Ascomycota</taxon>
        <taxon>Pezizomycotina</taxon>
        <taxon>Eurotiomycetes</taxon>
        <taxon>Eurotiomycetidae</taxon>
        <taxon>Eurotiales</taxon>
        <taxon>Aspergillaceae</taxon>
        <taxon>Penicillium</taxon>
    </lineage>
</organism>
<proteinExistence type="predicted"/>
<accession>S7ZIW9</accession>
<dbReference type="EMBL" id="KB644412">
    <property type="protein sequence ID" value="EPS30224.1"/>
    <property type="molecule type" value="Genomic_DNA"/>
</dbReference>
<keyword evidence="2" id="KW-1185">Reference proteome</keyword>